<comment type="function">
    <text evidence="6">One of the primary rRNA binding proteins, it binds specifically to the 5'-end of 16S ribosomal RNA.</text>
</comment>
<name>A0A937ACU1_9HYPH</name>
<evidence type="ECO:0000256" key="3">
    <source>
        <dbReference type="ARBA" id="ARBA00022884"/>
    </source>
</evidence>
<dbReference type="Gene3D" id="2.40.50.140">
    <property type="entry name" value="Nucleic acid-binding proteins"/>
    <property type="match status" value="1"/>
</dbReference>
<keyword evidence="2 6" id="KW-0699">rRNA-binding</keyword>
<proteinExistence type="inferred from homology"/>
<evidence type="ECO:0000256" key="5">
    <source>
        <dbReference type="ARBA" id="ARBA00023274"/>
    </source>
</evidence>
<keyword evidence="3 6" id="KW-0694">RNA-binding</keyword>
<dbReference type="InterPro" id="IPR012340">
    <property type="entry name" value="NA-bd_OB-fold"/>
</dbReference>
<evidence type="ECO:0000313" key="7">
    <source>
        <dbReference type="EMBL" id="MBL0849390.1"/>
    </source>
</evidence>
<accession>A0A937ACU1</accession>
<dbReference type="GO" id="GO:0003735">
    <property type="term" value="F:structural constituent of ribosome"/>
    <property type="evidence" value="ECO:0007669"/>
    <property type="project" value="UniProtKB-UniRule"/>
</dbReference>
<dbReference type="PRINTS" id="PR00973">
    <property type="entry name" value="RIBOSOMALS17"/>
</dbReference>
<comment type="subunit">
    <text evidence="6">Part of the 30S ribosomal subunit.</text>
</comment>
<dbReference type="GO" id="GO:0022627">
    <property type="term" value="C:cytosolic small ribosomal subunit"/>
    <property type="evidence" value="ECO:0007669"/>
    <property type="project" value="UniProtKB-UniRule"/>
</dbReference>
<keyword evidence="5 6" id="KW-0687">Ribonucleoprotein</keyword>
<dbReference type="PANTHER" id="PTHR10744">
    <property type="entry name" value="40S RIBOSOMAL PROTEIN S11 FAMILY MEMBER"/>
    <property type="match status" value="1"/>
</dbReference>
<evidence type="ECO:0000256" key="4">
    <source>
        <dbReference type="ARBA" id="ARBA00022980"/>
    </source>
</evidence>
<sequence>MSKRVLQGVVVSDKSEKTIIVKVERRFSHPLIRKTIRRSKKYAAHDQENKFKIGDMVCIEESAPFSKKKTWIAIRSINL</sequence>
<dbReference type="InterPro" id="IPR000266">
    <property type="entry name" value="Ribosomal_uS17"/>
</dbReference>
<reference evidence="7" key="1">
    <citation type="submission" date="2019-02" db="EMBL/GenBank/DDBJ databases">
        <title>A novel Candidatus Liberibacter species associated with the New Zealand native fuchsia psyllid, Ctenarytaina fuchsiae.</title>
        <authorList>
            <person name="Thompson S.M."/>
            <person name="Jorgensen N."/>
            <person name="David C."/>
            <person name="Bulman S.R."/>
            <person name="Smith G.R."/>
        </authorList>
    </citation>
    <scope>NUCLEOTIDE SEQUENCE</scope>
    <source>
        <strain evidence="7">Oxford</strain>
    </source>
</reference>
<dbReference type="NCBIfam" id="NF004123">
    <property type="entry name" value="PRK05610.1"/>
    <property type="match status" value="1"/>
</dbReference>
<dbReference type="SUPFAM" id="SSF50249">
    <property type="entry name" value="Nucleic acid-binding proteins"/>
    <property type="match status" value="1"/>
</dbReference>
<comment type="similarity">
    <text evidence="1 6">Belongs to the universal ribosomal protein uS17 family.</text>
</comment>
<dbReference type="NCBIfam" id="TIGR03635">
    <property type="entry name" value="uS17_bact"/>
    <property type="match status" value="1"/>
</dbReference>
<dbReference type="AlphaFoldDB" id="A0A937ACU1"/>
<dbReference type="Pfam" id="PF00366">
    <property type="entry name" value="Ribosomal_S17"/>
    <property type="match status" value="1"/>
</dbReference>
<dbReference type="EMBL" id="SEOL01000013">
    <property type="protein sequence ID" value="MBL0849390.1"/>
    <property type="molecule type" value="Genomic_DNA"/>
</dbReference>
<evidence type="ECO:0000256" key="6">
    <source>
        <dbReference type="HAMAP-Rule" id="MF_01345"/>
    </source>
</evidence>
<gene>
    <name evidence="6" type="primary">rpsQ</name>
    <name evidence="7" type="ORF">EU981_04885</name>
</gene>
<keyword evidence="4 6" id="KW-0689">Ribosomal protein</keyword>
<dbReference type="PANTHER" id="PTHR10744:SF1">
    <property type="entry name" value="SMALL RIBOSOMAL SUBUNIT PROTEIN US17M"/>
    <property type="match status" value="1"/>
</dbReference>
<evidence type="ECO:0000256" key="1">
    <source>
        <dbReference type="ARBA" id="ARBA00010254"/>
    </source>
</evidence>
<protein>
    <recommendedName>
        <fullName evidence="6">Small ribosomal subunit protein uS17</fullName>
    </recommendedName>
</protein>
<organism evidence="7 8">
    <name type="scientific">Candidatus Liberibacter ctenarytainae</name>
    <dbReference type="NCBI Taxonomy" id="2020335"/>
    <lineage>
        <taxon>Bacteria</taxon>
        <taxon>Pseudomonadati</taxon>
        <taxon>Pseudomonadota</taxon>
        <taxon>Alphaproteobacteria</taxon>
        <taxon>Hyphomicrobiales</taxon>
        <taxon>Rhizobiaceae</taxon>
        <taxon>Liberibacter</taxon>
    </lineage>
</organism>
<dbReference type="HAMAP" id="MF_01345_B">
    <property type="entry name" value="Ribosomal_uS17_B"/>
    <property type="match status" value="1"/>
</dbReference>
<evidence type="ECO:0000313" key="8">
    <source>
        <dbReference type="Proteomes" id="UP000736856"/>
    </source>
</evidence>
<dbReference type="GO" id="GO:0006412">
    <property type="term" value="P:translation"/>
    <property type="evidence" value="ECO:0007669"/>
    <property type="project" value="UniProtKB-UniRule"/>
</dbReference>
<evidence type="ECO:0000256" key="2">
    <source>
        <dbReference type="ARBA" id="ARBA00022730"/>
    </source>
</evidence>
<dbReference type="CDD" id="cd00364">
    <property type="entry name" value="Ribosomal_uS17"/>
    <property type="match status" value="1"/>
</dbReference>
<dbReference type="InterPro" id="IPR019984">
    <property type="entry name" value="Ribosomal_uS17_bact/chlr"/>
</dbReference>
<dbReference type="GO" id="GO:0019843">
    <property type="term" value="F:rRNA binding"/>
    <property type="evidence" value="ECO:0007669"/>
    <property type="project" value="UniProtKB-UniRule"/>
</dbReference>
<dbReference type="Proteomes" id="UP000736856">
    <property type="component" value="Unassembled WGS sequence"/>
</dbReference>
<comment type="caution">
    <text evidence="7">The sequence shown here is derived from an EMBL/GenBank/DDBJ whole genome shotgun (WGS) entry which is preliminary data.</text>
</comment>